<accession>A0A132AGN7</accession>
<gene>
    <name evidence="1" type="ORF">QR98_0087020</name>
</gene>
<dbReference type="EMBL" id="JXLN01014591">
    <property type="protein sequence ID" value="KPM10152.1"/>
    <property type="molecule type" value="Genomic_DNA"/>
</dbReference>
<comment type="caution">
    <text evidence="1">The sequence shown here is derived from an EMBL/GenBank/DDBJ whole genome shotgun (WGS) entry which is preliminary data.</text>
</comment>
<proteinExistence type="predicted"/>
<organism evidence="1 2">
    <name type="scientific">Sarcoptes scabiei</name>
    <name type="common">Itch mite</name>
    <name type="synonym">Acarus scabiei</name>
    <dbReference type="NCBI Taxonomy" id="52283"/>
    <lineage>
        <taxon>Eukaryota</taxon>
        <taxon>Metazoa</taxon>
        <taxon>Ecdysozoa</taxon>
        <taxon>Arthropoda</taxon>
        <taxon>Chelicerata</taxon>
        <taxon>Arachnida</taxon>
        <taxon>Acari</taxon>
        <taxon>Acariformes</taxon>
        <taxon>Sarcoptiformes</taxon>
        <taxon>Astigmata</taxon>
        <taxon>Psoroptidia</taxon>
        <taxon>Sarcoptoidea</taxon>
        <taxon>Sarcoptidae</taxon>
        <taxon>Sarcoptinae</taxon>
        <taxon>Sarcoptes</taxon>
    </lineage>
</organism>
<evidence type="ECO:0000313" key="1">
    <source>
        <dbReference type="EMBL" id="KPM10152.1"/>
    </source>
</evidence>
<sequence length="140" mass="15940">MILNAMIQILIAFISPDLIIVLNPGSDQTWNSIRQILIVDSPPNLIFASNPGLDPVILVHFRYRFLTFVDNLLTFHHLSDVLRHILIALHHHRFVKIELREDDKSYLMISLSDLNTVVCSASLATVVEGNLRDGRECRTL</sequence>
<reference evidence="1 2" key="1">
    <citation type="journal article" date="2015" name="Parasit. Vectors">
        <title>Draft genome of the scabies mite.</title>
        <authorList>
            <person name="Rider S.D.Jr."/>
            <person name="Morgan M.S."/>
            <person name="Arlian L.G."/>
        </authorList>
    </citation>
    <scope>NUCLEOTIDE SEQUENCE [LARGE SCALE GENOMIC DNA]</scope>
    <source>
        <strain evidence="1">Arlian Lab</strain>
    </source>
</reference>
<dbReference type="AlphaFoldDB" id="A0A132AGN7"/>
<dbReference type="Proteomes" id="UP000616769">
    <property type="component" value="Unassembled WGS sequence"/>
</dbReference>
<protein>
    <submittedName>
        <fullName evidence="1">Uncharacterized protein</fullName>
    </submittedName>
</protein>
<evidence type="ECO:0000313" key="2">
    <source>
        <dbReference type="Proteomes" id="UP000616769"/>
    </source>
</evidence>
<dbReference type="OrthoDB" id="6486656at2759"/>
<name>A0A132AGN7_SARSC</name>
<dbReference type="VEuPathDB" id="VectorBase:SSCA007975"/>